<dbReference type="EMBL" id="CAFBPM010000006">
    <property type="protein sequence ID" value="CAB5019048.1"/>
    <property type="molecule type" value="Genomic_DNA"/>
</dbReference>
<dbReference type="PANTHER" id="PTHR43000">
    <property type="entry name" value="DTDP-D-GLUCOSE 4,6-DEHYDRATASE-RELATED"/>
    <property type="match status" value="1"/>
</dbReference>
<feature type="domain" description="NAD-dependent epimerase/dehydratase" evidence="2">
    <location>
        <begin position="7"/>
        <end position="179"/>
    </location>
</feature>
<accession>A0A6J7DRF6</accession>
<gene>
    <name evidence="3" type="ORF">UFOPK3427_00810</name>
    <name evidence="4" type="ORF">UFOPK4112_00793</name>
</gene>
<evidence type="ECO:0000256" key="1">
    <source>
        <dbReference type="ARBA" id="ARBA00007637"/>
    </source>
</evidence>
<comment type="similarity">
    <text evidence="1">Belongs to the NAD(P)-dependent epimerase/dehydratase family.</text>
</comment>
<dbReference type="InterPro" id="IPR036291">
    <property type="entry name" value="NAD(P)-bd_dom_sf"/>
</dbReference>
<dbReference type="Pfam" id="PF01370">
    <property type="entry name" value="Epimerase"/>
    <property type="match status" value="1"/>
</dbReference>
<organism evidence="3">
    <name type="scientific">freshwater metagenome</name>
    <dbReference type="NCBI Taxonomy" id="449393"/>
    <lineage>
        <taxon>unclassified sequences</taxon>
        <taxon>metagenomes</taxon>
        <taxon>ecological metagenomes</taxon>
    </lineage>
</organism>
<evidence type="ECO:0000313" key="4">
    <source>
        <dbReference type="EMBL" id="CAB5019048.1"/>
    </source>
</evidence>
<name>A0A6J7DRF6_9ZZZZ</name>
<dbReference type="InterPro" id="IPR001509">
    <property type="entry name" value="Epimerase_deHydtase"/>
</dbReference>
<evidence type="ECO:0000259" key="2">
    <source>
        <dbReference type="Pfam" id="PF01370"/>
    </source>
</evidence>
<proteinExistence type="inferred from homology"/>
<dbReference type="Gene3D" id="3.40.50.720">
    <property type="entry name" value="NAD(P)-binding Rossmann-like Domain"/>
    <property type="match status" value="1"/>
</dbReference>
<dbReference type="EMBL" id="CAFBLT010000001">
    <property type="protein sequence ID" value="CAB4871274.1"/>
    <property type="molecule type" value="Genomic_DNA"/>
</dbReference>
<dbReference type="SUPFAM" id="SSF51735">
    <property type="entry name" value="NAD(P)-binding Rossmann-fold domains"/>
    <property type="match status" value="1"/>
</dbReference>
<sequence length="303" mass="33560">MLSGKKILVTGPAGQIAFPLCEYLSPDNEVWGIARFSEPGSRERVDALGVTTRFCDLATGECEEIPEDFEYLLHLAAYQGSGNDQVYANQVNAQSSVFLMEHCRRAKAVLVMSTSSVYQPHEDPFHHFVESDPLGGARTPWAPTYAESKILEEEIVKEQCRELNLPTVIARMNASYGPHGGLPAYTLDSIRRGDTVAVRWDPCPYTPICQSDINEQLEALLSAASVPATIVNWGGDEVVTLQEWAEYFGELSGLPVKLDVHVVEGSHRGNISDASNRRSLTGPCKTSWRDGMRWVFDERPLTN</sequence>
<evidence type="ECO:0000313" key="3">
    <source>
        <dbReference type="EMBL" id="CAB4871274.1"/>
    </source>
</evidence>
<dbReference type="AlphaFoldDB" id="A0A6J7DRF6"/>
<protein>
    <submittedName>
        <fullName evidence="3">Unannotated protein</fullName>
    </submittedName>
</protein>
<reference evidence="3" key="1">
    <citation type="submission" date="2020-05" db="EMBL/GenBank/DDBJ databases">
        <authorList>
            <person name="Chiriac C."/>
            <person name="Salcher M."/>
            <person name="Ghai R."/>
            <person name="Kavagutti S V."/>
        </authorList>
    </citation>
    <scope>NUCLEOTIDE SEQUENCE</scope>
</reference>